<dbReference type="SMR" id="Q8K193"/>
<feature type="transmembrane region" description="Helical" evidence="10">
    <location>
        <begin position="113"/>
        <end position="137"/>
    </location>
</feature>
<evidence type="ECO:0000256" key="6">
    <source>
        <dbReference type="ARBA" id="ARBA00022692"/>
    </source>
</evidence>
<keyword evidence="9 10" id="KW-0472">Membrane</keyword>
<dbReference type="UCSC" id="uc009uem.1">
    <property type="organism name" value="mouse"/>
</dbReference>
<comment type="similarity">
    <text evidence="3">Belongs to the claudin family.</text>
</comment>
<name>Q8K193_MOUSE</name>
<dbReference type="AlphaFoldDB" id="Q8K193"/>
<dbReference type="EMBL" id="BC027572">
    <property type="protein sequence ID" value="AAH27572.1"/>
    <property type="molecule type" value="mRNA"/>
</dbReference>
<evidence type="ECO:0000256" key="5">
    <source>
        <dbReference type="ARBA" id="ARBA00022475"/>
    </source>
</evidence>
<sequence>MFISKRAARNRTLAGFHIFDASMVLLNKSANHQIRGFTLATIACIMCNTSMALPEWRICYLNNSMLSYPSLAFVNIWEAYICHHNHNSSHLRDCHYYTCHNNLVPLDIRVSQILLQVANVVGLVGTVCSVFALQQLYTEELHKNNDYNPFVLSAVLNAIASTFIFLAVMCNHLSVPSKEEVSFLQSFQMPIFSNAQRAGRAMGLAYISAILFLLSAIIFISYCPSMEIKMFPRV</sequence>
<feature type="transmembrane region" description="Helical" evidence="10">
    <location>
        <begin position="149"/>
        <end position="168"/>
    </location>
</feature>
<evidence type="ECO:0000256" key="9">
    <source>
        <dbReference type="ARBA" id="ARBA00023136"/>
    </source>
</evidence>
<dbReference type="GeneTree" id="ENSGT00390000005717"/>
<dbReference type="GO" id="GO:0005923">
    <property type="term" value="C:bicellular tight junction"/>
    <property type="evidence" value="ECO:0000318"/>
    <property type="project" value="GO_Central"/>
</dbReference>
<dbReference type="BioGRID-ORCS" id="73061">
    <property type="hits" value="2 hits in 39 CRISPR screens"/>
</dbReference>
<reference evidence="12" key="4">
    <citation type="submission" date="2025-05" db="UniProtKB">
        <authorList>
            <consortium name="Ensembl"/>
        </authorList>
    </citation>
    <scope>IDENTIFICATION</scope>
    <source>
        <strain evidence="12">C57BL/6J</strain>
    </source>
</reference>
<evidence type="ECO:0000256" key="2">
    <source>
        <dbReference type="ARBA" id="ARBA00004651"/>
    </source>
</evidence>
<dbReference type="Gene3D" id="1.20.140.150">
    <property type="match status" value="1"/>
</dbReference>
<organism evidence="11">
    <name type="scientific">Mus musculus</name>
    <name type="common">Mouse</name>
    <dbReference type="NCBI Taxonomy" id="10090"/>
    <lineage>
        <taxon>Eukaryota</taxon>
        <taxon>Metazoa</taxon>
        <taxon>Chordata</taxon>
        <taxon>Craniata</taxon>
        <taxon>Vertebrata</taxon>
        <taxon>Euteleostomi</taxon>
        <taxon>Mammalia</taxon>
        <taxon>Eutheria</taxon>
        <taxon>Euarchontoglires</taxon>
        <taxon>Glires</taxon>
        <taxon>Rodentia</taxon>
        <taxon>Myomorpha</taxon>
        <taxon>Muroidea</taxon>
        <taxon>Muridae</taxon>
        <taxon>Murinae</taxon>
        <taxon>Mus</taxon>
        <taxon>Mus</taxon>
    </lineage>
</organism>
<evidence type="ECO:0000256" key="7">
    <source>
        <dbReference type="ARBA" id="ARBA00022949"/>
    </source>
</evidence>
<gene>
    <name evidence="12 13" type="primary">Cldn34c1</name>
    <name evidence="11" type="synonym">3110007F17Rik</name>
</gene>
<dbReference type="MGI" id="MGI:1920311">
    <property type="gene designation" value="Cldn34c1"/>
</dbReference>
<dbReference type="Ensembl" id="ENSMUST00000113348.8">
    <property type="protein sequence ID" value="ENSMUSP00000108975.2"/>
    <property type="gene ID" value="ENSMUSG00000079450.13"/>
</dbReference>
<evidence type="ECO:0000256" key="3">
    <source>
        <dbReference type="ARBA" id="ARBA00008295"/>
    </source>
</evidence>
<dbReference type="CTD" id="73061"/>
<evidence type="ECO:0000256" key="8">
    <source>
        <dbReference type="ARBA" id="ARBA00022989"/>
    </source>
</evidence>
<dbReference type="AGR" id="MGI:1920311"/>
<evidence type="ECO:0000256" key="10">
    <source>
        <dbReference type="SAM" id="Phobius"/>
    </source>
</evidence>
<comment type="subcellular location">
    <subcellularLocation>
        <location evidence="1">Cell junction</location>
        <location evidence="1">Tight junction</location>
    </subcellularLocation>
    <subcellularLocation>
        <location evidence="2">Cell membrane</location>
        <topology evidence="2">Multi-pass membrane protein</topology>
    </subcellularLocation>
</comment>
<dbReference type="ExpressionAtlas" id="Q8K193">
    <property type="expression patterns" value="baseline and differential"/>
</dbReference>
<reference evidence="12" key="3">
    <citation type="journal article" date="2011" name="PLoS Biol.">
        <title>Modernizing reference genome assemblies.</title>
        <authorList>
            <person name="Church D.M."/>
            <person name="Schneider V.A."/>
            <person name="Graves T."/>
            <person name="Auger K."/>
            <person name="Cunningham F."/>
            <person name="Bouk N."/>
            <person name="Chen H.C."/>
            <person name="Agarwala R."/>
            <person name="McLaren W.M."/>
            <person name="Ritchie G.R."/>
            <person name="Albracht D."/>
            <person name="Kremitzki M."/>
            <person name="Rock S."/>
            <person name="Kotkiewicz H."/>
            <person name="Kremitzki C."/>
            <person name="Wollam A."/>
            <person name="Trani L."/>
            <person name="Fulton L."/>
            <person name="Fulton R."/>
            <person name="Matthews L."/>
            <person name="Whitehead S."/>
            <person name="Chow W."/>
            <person name="Torrance J."/>
            <person name="Dunn M."/>
            <person name="Harden G."/>
            <person name="Threadgold G."/>
            <person name="Wood J."/>
            <person name="Collins J."/>
            <person name="Heath P."/>
            <person name="Griffiths G."/>
            <person name="Pelan S."/>
            <person name="Grafham D."/>
            <person name="Eichler E.E."/>
            <person name="Weinstock G."/>
            <person name="Mardis E.R."/>
            <person name="Wilson R.K."/>
            <person name="Howe K."/>
            <person name="Flicek P."/>
            <person name="Hubbard T."/>
        </authorList>
    </citation>
    <scope>NUCLEOTIDE SEQUENCE [LARGE SCALE GENOMIC DNA]</scope>
    <source>
        <strain evidence="12">C57BL/6J</strain>
    </source>
</reference>
<dbReference type="VEuPathDB" id="HostDB:ENSMUSG00000079450"/>
<dbReference type="RefSeq" id="XP_036018000.1">
    <property type="nucleotide sequence ID" value="XM_036162107.1"/>
</dbReference>
<evidence type="ECO:0000256" key="4">
    <source>
        <dbReference type="ARBA" id="ARBA00022427"/>
    </source>
</evidence>
<keyword evidence="5" id="KW-1003">Cell membrane</keyword>
<dbReference type="InterPro" id="IPR006187">
    <property type="entry name" value="Claudin"/>
</dbReference>
<accession>Q8K193</accession>
<dbReference type="GO" id="GO:0007155">
    <property type="term" value="P:cell adhesion"/>
    <property type="evidence" value="ECO:0000318"/>
    <property type="project" value="GO_Central"/>
</dbReference>
<evidence type="ECO:0000256" key="1">
    <source>
        <dbReference type="ARBA" id="ARBA00004435"/>
    </source>
</evidence>
<dbReference type="GeneID" id="73061"/>
<evidence type="ECO:0000313" key="14">
    <source>
        <dbReference type="Proteomes" id="UP000000589"/>
    </source>
</evidence>
<dbReference type="RefSeq" id="NP_082702.1">
    <property type="nucleotide sequence ID" value="NM_028426.2"/>
</dbReference>
<proteinExistence type="evidence at transcript level"/>
<keyword evidence="14" id="KW-1185">Reference proteome</keyword>
<keyword evidence="6 10" id="KW-0812">Transmembrane</keyword>
<dbReference type="eggNOG" id="ENOG502S127">
    <property type="taxonomic scope" value="Eukaryota"/>
</dbReference>
<reference evidence="12 14" key="2">
    <citation type="journal article" date="2009" name="PLoS Biol.">
        <title>Lineage-specific biology revealed by a finished genome assembly of the mouse.</title>
        <authorList>
            <consortium name="Mouse Genome Sequencing Consortium"/>
            <person name="Church D.M."/>
            <person name="Goodstadt L."/>
            <person name="Hillier L.W."/>
            <person name="Zody M.C."/>
            <person name="Goldstein S."/>
            <person name="She X."/>
            <person name="Bult C.J."/>
            <person name="Agarwala R."/>
            <person name="Cherry J.L."/>
            <person name="DiCuccio M."/>
            <person name="Hlavina W."/>
            <person name="Kapustin Y."/>
            <person name="Meric P."/>
            <person name="Maglott D."/>
            <person name="Birtle Z."/>
            <person name="Marques A.C."/>
            <person name="Graves T."/>
            <person name="Zhou S."/>
            <person name="Teague B."/>
            <person name="Potamousis K."/>
            <person name="Churas C."/>
            <person name="Place M."/>
            <person name="Herschleb J."/>
            <person name="Runnheim R."/>
            <person name="Forrest D."/>
            <person name="Amos-Landgraf J."/>
            <person name="Schwartz D.C."/>
            <person name="Cheng Z."/>
            <person name="Lindblad-Toh K."/>
            <person name="Eichler E.E."/>
            <person name="Ponting C.P."/>
        </authorList>
    </citation>
    <scope>NUCLEOTIDE SEQUENCE [LARGE SCALE GENOMIC DNA]</scope>
    <source>
        <strain evidence="12 14">C57BL/6J</strain>
    </source>
</reference>
<dbReference type="Proteomes" id="UP000000589">
    <property type="component" value="Chromosome X"/>
</dbReference>
<dbReference type="Bgee" id="ENSMUSG00000079450">
    <property type="expression patterns" value="Expressed in superior cervical ganglion and 165 other cell types or tissues"/>
</dbReference>
<dbReference type="GO" id="GO:0005198">
    <property type="term" value="F:structural molecule activity"/>
    <property type="evidence" value="ECO:0007669"/>
    <property type="project" value="InterPro"/>
</dbReference>
<dbReference type="RefSeq" id="XP_036017999.1">
    <property type="nucleotide sequence ID" value="XM_036162106.1"/>
</dbReference>
<dbReference type="PaxDb" id="10090-ENSMUSP00000108975"/>
<evidence type="ECO:0000313" key="11">
    <source>
        <dbReference type="EMBL" id="AAH27572.1"/>
    </source>
</evidence>
<evidence type="ECO:0000313" key="12">
    <source>
        <dbReference type="Ensembl" id="ENSMUSP00000108975.2"/>
    </source>
</evidence>
<evidence type="ECO:0000313" key="13">
    <source>
        <dbReference type="MGI" id="MGI:1920311"/>
    </source>
</evidence>
<protein>
    <submittedName>
        <fullName evidence="12">Claudin 34C1</fullName>
    </submittedName>
</protein>
<feature type="transmembrane region" description="Helical" evidence="10">
    <location>
        <begin position="203"/>
        <end position="222"/>
    </location>
</feature>
<dbReference type="RefSeq" id="XP_011246011.1">
    <property type="nucleotide sequence ID" value="XM_011247709.4"/>
</dbReference>
<dbReference type="GO" id="GO:0070830">
    <property type="term" value="P:bicellular tight junction assembly"/>
    <property type="evidence" value="ECO:0000318"/>
    <property type="project" value="GO_Central"/>
</dbReference>
<dbReference type="PANTHER" id="PTHR12002">
    <property type="entry name" value="CLAUDIN"/>
    <property type="match status" value="1"/>
</dbReference>
<keyword evidence="7" id="KW-0965">Cell junction</keyword>
<dbReference type="OMA" id="CCIRTSG"/>
<keyword evidence="8 10" id="KW-1133">Transmembrane helix</keyword>
<keyword evidence="4" id="KW-0796">Tight junction</keyword>
<reference evidence="11" key="1">
    <citation type="journal article" date="2004" name="Genome Res.">
        <title>The status, quality, and expansion of the NIH full-length cDNA project: the Mammalian Gene Collection (MGC).</title>
        <authorList>
            <consortium name="The MGC Project Team"/>
            <person name="Gerhard D.S."/>
            <person name="Wagner L."/>
            <person name="Feingold E.A."/>
            <person name="Shenmen C.M."/>
            <person name="Grouse L.H."/>
            <person name="Schuler G."/>
            <person name="Klein S.L."/>
            <person name="Old S."/>
            <person name="Rasooly R."/>
            <person name="Good P."/>
            <person name="Guyer M."/>
            <person name="Peck A.M."/>
            <person name="Derge J.G."/>
            <person name="Lipman D."/>
            <person name="Collins F.S."/>
            <person name="Jang W."/>
            <person name="Sherry S."/>
            <person name="Feolo M."/>
            <person name="Misquitta L."/>
            <person name="Lee E."/>
            <person name="Rotmistrovsky K."/>
            <person name="Greenhut S.F."/>
            <person name="Schaefer C.F."/>
            <person name="Buetow K."/>
            <person name="Bonner T.I."/>
            <person name="Haussler D."/>
            <person name="Kent J."/>
            <person name="Kiekhaus M."/>
            <person name="Furey T."/>
            <person name="Brent M."/>
            <person name="Prange C."/>
            <person name="Schreiber K."/>
            <person name="Shapiro N."/>
            <person name="Bhat N.K."/>
            <person name="Hopkins R.F."/>
            <person name="Hsie F."/>
            <person name="Driscoll T."/>
            <person name="Soares M.B."/>
            <person name="Casavant T.L."/>
            <person name="Scheetz T.E."/>
            <person name="Brown-stein M.J."/>
            <person name="Usdin T.B."/>
            <person name="Toshiyuki S."/>
            <person name="Carninci P."/>
            <person name="Piao Y."/>
            <person name="Dudekula D.B."/>
            <person name="Ko M.S."/>
            <person name="Kawakami K."/>
            <person name="Suzuki Y."/>
            <person name="Sugano S."/>
            <person name="Gruber C.E."/>
            <person name="Smith M.R."/>
            <person name="Simmons B."/>
            <person name="Moore T."/>
            <person name="Waterman R."/>
            <person name="Johnson S.L."/>
            <person name="Ruan Y."/>
            <person name="Wei C.L."/>
            <person name="Mathavan S."/>
            <person name="Gunaratne P.H."/>
            <person name="Wu J."/>
            <person name="Garcia A.M."/>
            <person name="Hulyk S.W."/>
            <person name="Fuh E."/>
            <person name="Yuan Y."/>
            <person name="Sneed A."/>
            <person name="Kowis C."/>
            <person name="Hodgson A."/>
            <person name="Muzny D.M."/>
            <person name="McPherson J."/>
            <person name="Gibbs R.A."/>
            <person name="Fahey J."/>
            <person name="Helton E."/>
            <person name="Ketteman M."/>
            <person name="Madan A."/>
            <person name="Rodrigues S."/>
            <person name="Sanchez A."/>
            <person name="Whiting M."/>
            <person name="Madari A."/>
            <person name="Young A.C."/>
            <person name="Wetherby K.D."/>
            <person name="Granite S.J."/>
            <person name="Kwong P.N."/>
            <person name="Brinkley C.P."/>
            <person name="Pearson R.L."/>
            <person name="Bouffard G.G."/>
            <person name="Blakesly R.W."/>
            <person name="Green E.D."/>
            <person name="Dickson M.C."/>
            <person name="Rodriguez A.C."/>
            <person name="Grimwood J."/>
            <person name="Schmutz J."/>
            <person name="Myers R.M."/>
            <person name="Butterfield Y.S."/>
            <person name="Griffith M."/>
            <person name="Griffith O.L."/>
            <person name="Krzywinski M.I."/>
            <person name="Liao N."/>
            <person name="Morin R."/>
            <person name="Morrin R."/>
            <person name="Palmquist D."/>
            <person name="Petrescu A.S."/>
            <person name="Skalska U."/>
            <person name="Smailus D.E."/>
            <person name="Stott J.M."/>
            <person name="Schnerch A."/>
            <person name="Schein J.E."/>
            <person name="Jones S.J."/>
            <person name="Holt R.A."/>
            <person name="Baross A."/>
            <person name="Marra M.A."/>
            <person name="Clifton S."/>
            <person name="Makowski K.A."/>
            <person name="Bosak S."/>
            <person name="Malek J."/>
        </authorList>
    </citation>
    <scope>NUCLEOTIDE SEQUENCE [LARGE SCALE MRNA]</scope>
    <source>
        <strain evidence="11">C57BL/6J</strain>
        <tissue evidence="11">Thymus gland</tissue>
    </source>
</reference>
<dbReference type="GO" id="GO:0005886">
    <property type="term" value="C:plasma membrane"/>
    <property type="evidence" value="ECO:0000318"/>
    <property type="project" value="GO_Central"/>
</dbReference>